<proteinExistence type="predicted"/>
<evidence type="ECO:0000256" key="1">
    <source>
        <dbReference type="SAM" id="MobiDB-lite"/>
    </source>
</evidence>
<gene>
    <name evidence="2" type="ORF">VKT23_014695</name>
</gene>
<dbReference type="Proteomes" id="UP001498398">
    <property type="component" value="Unassembled WGS sequence"/>
</dbReference>
<evidence type="ECO:0000313" key="3">
    <source>
        <dbReference type="Proteomes" id="UP001498398"/>
    </source>
</evidence>
<evidence type="ECO:0000313" key="2">
    <source>
        <dbReference type="EMBL" id="KAK7445699.1"/>
    </source>
</evidence>
<reference evidence="2 3" key="1">
    <citation type="submission" date="2024-01" db="EMBL/GenBank/DDBJ databases">
        <title>A draft genome for the cacao thread blight pathogen Marasmiellus scandens.</title>
        <authorList>
            <person name="Baruah I.K."/>
            <person name="Leung J."/>
            <person name="Bukari Y."/>
            <person name="Amoako-Attah I."/>
            <person name="Meinhardt L.W."/>
            <person name="Bailey B.A."/>
            <person name="Cohen S.P."/>
        </authorList>
    </citation>
    <scope>NUCLEOTIDE SEQUENCE [LARGE SCALE GENOMIC DNA]</scope>
    <source>
        <strain evidence="2 3">GH-19</strain>
    </source>
</reference>
<feature type="region of interest" description="Disordered" evidence="1">
    <location>
        <begin position="248"/>
        <end position="267"/>
    </location>
</feature>
<protein>
    <submittedName>
        <fullName evidence="2">Uncharacterized protein</fullName>
    </submittedName>
</protein>
<keyword evidence="3" id="KW-1185">Reference proteome</keyword>
<dbReference type="EMBL" id="JBANRG010000046">
    <property type="protein sequence ID" value="KAK7445699.1"/>
    <property type="molecule type" value="Genomic_DNA"/>
</dbReference>
<comment type="caution">
    <text evidence="2">The sequence shown here is derived from an EMBL/GenBank/DDBJ whole genome shotgun (WGS) entry which is preliminary data.</text>
</comment>
<accession>A0ABR1J2V3</accession>
<sequence length="456" mass="52882">MPHNHEEPGGEEQQVNYHMYCLPAPDGGCQVFSTGAVPIPPLSARSWTRAYQVDSPFERDACVDFLTPSYIAAFESGELEGFLAAATLMWLDIFPSDILPGTPRQIFARYNGSVEAVEEAIREAKLMRQDFEEHLNSRLLWNARRGAVVKVHRRWQEELPNALEAYHHHHPYQLREACQPQTTQECQREFVADLLRITTELFNPLPSPPSTPSPGEPCKPSYPVFTRMYKRRFPHRFGWEWLPNVVRDTQTDSRRKKKKPRRAKPTPVEQVLRWVQRGKRLFDKLTHTFQANDFGDDTAHFPKNAERVMEHMQTKFSHIRTPEDLERLPETGRIRIRTHANTRRRDPGMPSLVLPLDAAISEEDCRTLEEDFRGMQKVNTVPLTDVLTLTGPNLPLYILGYGVHVIPPILGALWMEEPRMFAHMQRANRYVRASVRRLYSRNQYLETRVWLDSASL</sequence>
<name>A0ABR1J2V3_9AGAR</name>
<feature type="compositionally biased region" description="Basic residues" evidence="1">
    <location>
        <begin position="254"/>
        <end position="264"/>
    </location>
</feature>
<organism evidence="2 3">
    <name type="scientific">Marasmiellus scandens</name>
    <dbReference type="NCBI Taxonomy" id="2682957"/>
    <lineage>
        <taxon>Eukaryota</taxon>
        <taxon>Fungi</taxon>
        <taxon>Dikarya</taxon>
        <taxon>Basidiomycota</taxon>
        <taxon>Agaricomycotina</taxon>
        <taxon>Agaricomycetes</taxon>
        <taxon>Agaricomycetidae</taxon>
        <taxon>Agaricales</taxon>
        <taxon>Marasmiineae</taxon>
        <taxon>Omphalotaceae</taxon>
        <taxon>Marasmiellus</taxon>
    </lineage>
</organism>